<dbReference type="OrthoDB" id="10260455at2759"/>
<comment type="caution">
    <text evidence="2">The sequence shown here is derived from an EMBL/GenBank/DDBJ whole genome shotgun (WGS) entry which is preliminary data.</text>
</comment>
<dbReference type="EMBL" id="JAEFCI010006137">
    <property type="protein sequence ID" value="KAG5459881.1"/>
    <property type="molecule type" value="Genomic_DNA"/>
</dbReference>
<keyword evidence="3" id="KW-1185">Reference proteome</keyword>
<organism evidence="2 3">
    <name type="scientific">Olpidium bornovanus</name>
    <dbReference type="NCBI Taxonomy" id="278681"/>
    <lineage>
        <taxon>Eukaryota</taxon>
        <taxon>Fungi</taxon>
        <taxon>Fungi incertae sedis</taxon>
        <taxon>Olpidiomycota</taxon>
        <taxon>Olpidiomycotina</taxon>
        <taxon>Olpidiomycetes</taxon>
        <taxon>Olpidiales</taxon>
        <taxon>Olpidiaceae</taxon>
        <taxon>Olpidium</taxon>
    </lineage>
</organism>
<reference evidence="2 3" key="1">
    <citation type="journal article" name="Sci. Rep.">
        <title>Genome-scale phylogenetic analyses confirm Olpidium as the closest living zoosporic fungus to the non-flagellated, terrestrial fungi.</title>
        <authorList>
            <person name="Chang Y."/>
            <person name="Rochon D."/>
            <person name="Sekimoto S."/>
            <person name="Wang Y."/>
            <person name="Chovatia M."/>
            <person name="Sandor L."/>
            <person name="Salamov A."/>
            <person name="Grigoriev I.V."/>
            <person name="Stajich J.E."/>
            <person name="Spatafora J.W."/>
        </authorList>
    </citation>
    <scope>NUCLEOTIDE SEQUENCE [LARGE SCALE GENOMIC DNA]</scope>
    <source>
        <strain evidence="2">S191</strain>
    </source>
</reference>
<evidence type="ECO:0008006" key="4">
    <source>
        <dbReference type="Google" id="ProtNLM"/>
    </source>
</evidence>
<feature type="region of interest" description="Disordered" evidence="1">
    <location>
        <begin position="43"/>
        <end position="62"/>
    </location>
</feature>
<name>A0A8H7ZUS9_9FUNG</name>
<proteinExistence type="predicted"/>
<dbReference type="AlphaFoldDB" id="A0A8H7ZUS9"/>
<gene>
    <name evidence="2" type="ORF">BJ554DRAFT_8145</name>
</gene>
<evidence type="ECO:0000256" key="1">
    <source>
        <dbReference type="SAM" id="MobiDB-lite"/>
    </source>
</evidence>
<sequence length="62" mass="7227">PCSLNLFTRENVIALFKIFDVTEKGYITLEQYLEGKAHKNFDLPAHTPARKKKKKSHVVRKK</sequence>
<feature type="compositionally biased region" description="Basic residues" evidence="1">
    <location>
        <begin position="48"/>
        <end position="62"/>
    </location>
</feature>
<feature type="non-terminal residue" evidence="2">
    <location>
        <position position="1"/>
    </location>
</feature>
<accession>A0A8H7ZUS9</accession>
<protein>
    <recommendedName>
        <fullName evidence="4">EF-hand domain-containing protein</fullName>
    </recommendedName>
</protein>
<evidence type="ECO:0000313" key="3">
    <source>
        <dbReference type="Proteomes" id="UP000673691"/>
    </source>
</evidence>
<evidence type="ECO:0000313" key="2">
    <source>
        <dbReference type="EMBL" id="KAG5459881.1"/>
    </source>
</evidence>
<dbReference type="Proteomes" id="UP000673691">
    <property type="component" value="Unassembled WGS sequence"/>
</dbReference>